<feature type="compositionally biased region" description="Basic and acidic residues" evidence="1">
    <location>
        <begin position="32"/>
        <end position="43"/>
    </location>
</feature>
<proteinExistence type="predicted"/>
<evidence type="ECO:0000256" key="1">
    <source>
        <dbReference type="SAM" id="MobiDB-lite"/>
    </source>
</evidence>
<protein>
    <submittedName>
        <fullName evidence="2">Uncharacterized protein</fullName>
    </submittedName>
</protein>
<gene>
    <name evidence="2" type="ORF">GLS_c23810</name>
</gene>
<dbReference type="EMBL" id="CP004373">
    <property type="protein sequence ID" value="AHK72250.1"/>
    <property type="molecule type" value="Genomic_DNA"/>
</dbReference>
<sequence>MEFNQLTFQGPDMLLGATCARTLLHVTDQTDQETKQESDHADAQDEGANGQMPAEGNQPDGFQIRIAQGKNDQDRKKNDENEQSEHEHGPIVLPAAQQDVRAGRLIPVSSHDAQCRQYHAPVLTLRQMAISPPTYHRKGWRCLKSSRSGDRLRKMLSSGLFWQAENRKGGACRADGEKHSIPSKEPDPIASVWTFRLKDHRISPRWSKRKHHDRVWGATFPCISVQYEM</sequence>
<dbReference type="AlphaFoldDB" id="A0A067Z874"/>
<reference evidence="2 3" key="1">
    <citation type="journal article" date="2015" name="Appl. Microbiol. Biotechnol.">
        <title>The consequence of an additional NADH dehydrogenase paralog on the growth of Gluconobacter oxydans DSM3504.</title>
        <authorList>
            <person name="Kostner D."/>
            <person name="Luchterhand B."/>
            <person name="Junker A."/>
            <person name="Volland S."/>
            <person name="Daniel R."/>
            <person name="Buchs J."/>
            <person name="Liebl W."/>
            <person name="Ehrenreich A."/>
        </authorList>
    </citation>
    <scope>NUCLEOTIDE SEQUENCE [LARGE SCALE GENOMIC DNA]</scope>
    <source>
        <strain evidence="2">DSM 3504</strain>
    </source>
</reference>
<feature type="region of interest" description="Disordered" evidence="1">
    <location>
        <begin position="28"/>
        <end position="92"/>
    </location>
</feature>
<name>A0A067Z874_GLUOY</name>
<accession>A0A067Z874</accession>
<organism evidence="2 3">
    <name type="scientific">Gluconobacter oxydans DSM 3504</name>
    <dbReference type="NCBI Taxonomy" id="1288313"/>
    <lineage>
        <taxon>Bacteria</taxon>
        <taxon>Pseudomonadati</taxon>
        <taxon>Pseudomonadota</taxon>
        <taxon>Alphaproteobacteria</taxon>
        <taxon>Acetobacterales</taxon>
        <taxon>Acetobacteraceae</taxon>
        <taxon>Gluconobacter</taxon>
    </lineage>
</organism>
<dbReference type="KEGG" id="goy:GLS_c23810"/>
<dbReference type="Proteomes" id="UP000031656">
    <property type="component" value="Chromosome"/>
</dbReference>
<dbReference type="HOGENOM" id="CLU_105360_0_0_5"/>
<evidence type="ECO:0000313" key="3">
    <source>
        <dbReference type="Proteomes" id="UP000031656"/>
    </source>
</evidence>
<evidence type="ECO:0000313" key="2">
    <source>
        <dbReference type="EMBL" id="AHK72250.1"/>
    </source>
</evidence>
<feature type="compositionally biased region" description="Basic and acidic residues" evidence="1">
    <location>
        <begin position="71"/>
        <end position="89"/>
    </location>
</feature>